<keyword evidence="4 5" id="KW-0472">Membrane</keyword>
<reference evidence="6" key="2">
    <citation type="submission" date="2019-10" db="EMBL/GenBank/DDBJ databases">
        <authorList>
            <consortium name="NCBI Pathogen Detection Project"/>
        </authorList>
    </citation>
    <scope>NUCLEOTIDE SEQUENCE</scope>
    <source>
        <strain evidence="6">Salmonella enterica</strain>
    </source>
</reference>
<sequence length="364" mass="38594">MADITLFQFLGETVTNATGAFVEPAASNLMYGLQMLALTGVTLYMVLMGYAIGTGSVEAPFASFMKQCVKIIIVAAFALSADGYNNHVVAALNGLETGLSDLLNANSASPSASIYQTLDTMLDKGFELSALCLQRASDAGWDFGATLSWWGAALLICLGTLVFALIGGVNIIIAKFSLAIMFALGPLFILCLMFPITAKFFDGWFGQVLNYIFSVVILALIMSFGVVAFDHFVSGVNLNVDASGGQNPFMVAAQVLGLTVALGWIAMQAKGMASGLAGGVALQAMSLRQIVAPAASVMRPIARQLNPLAQSTRLDPRTGHQTSGARAEHFLMGRTPWNPAYRNAVKERIAEGWKKPEGGEMKKG</sequence>
<proteinExistence type="predicted"/>
<keyword evidence="2 5" id="KW-0812">Transmembrane</keyword>
<reference evidence="6" key="1">
    <citation type="journal article" date="2018" name="Genome Biol.">
        <title>SKESA: strategic k-mer extension for scrupulous assemblies.</title>
        <authorList>
            <person name="Souvorov A."/>
            <person name="Agarwala R."/>
            <person name="Lipman D.J."/>
        </authorList>
    </citation>
    <scope>NUCLEOTIDE SEQUENCE</scope>
    <source>
        <strain evidence="6">Salmonella enterica</strain>
    </source>
</reference>
<feature type="transmembrane region" description="Helical" evidence="5">
    <location>
        <begin position="172"/>
        <end position="196"/>
    </location>
</feature>
<comment type="caution">
    <text evidence="6">The sequence shown here is derived from an EMBL/GenBank/DDBJ whole genome shotgun (WGS) entry which is preliminary data.</text>
</comment>
<dbReference type="Pfam" id="PF04610">
    <property type="entry name" value="TrbL"/>
    <property type="match status" value="1"/>
</dbReference>
<accession>A0A726I096</accession>
<keyword evidence="3 5" id="KW-1133">Transmembrane helix</keyword>
<dbReference type="InterPro" id="IPR007688">
    <property type="entry name" value="Conjugal_tfr_TrbL/VirB6"/>
</dbReference>
<feature type="transmembrane region" description="Helical" evidence="5">
    <location>
        <begin position="249"/>
        <end position="267"/>
    </location>
</feature>
<dbReference type="GO" id="GO:0016020">
    <property type="term" value="C:membrane"/>
    <property type="evidence" value="ECO:0007669"/>
    <property type="project" value="UniProtKB-SubCell"/>
</dbReference>
<evidence type="ECO:0000256" key="5">
    <source>
        <dbReference type="SAM" id="Phobius"/>
    </source>
</evidence>
<evidence type="ECO:0000256" key="1">
    <source>
        <dbReference type="ARBA" id="ARBA00004141"/>
    </source>
</evidence>
<feature type="transmembrane region" description="Helical" evidence="5">
    <location>
        <begin position="208"/>
        <end position="229"/>
    </location>
</feature>
<evidence type="ECO:0000256" key="3">
    <source>
        <dbReference type="ARBA" id="ARBA00022989"/>
    </source>
</evidence>
<evidence type="ECO:0008006" key="7">
    <source>
        <dbReference type="Google" id="ProtNLM"/>
    </source>
</evidence>
<feature type="transmembrane region" description="Helical" evidence="5">
    <location>
        <begin position="31"/>
        <end position="52"/>
    </location>
</feature>
<organism evidence="6">
    <name type="scientific">Salmonella enterica subsp. enterica serovar Agona</name>
    <dbReference type="NCBI Taxonomy" id="58095"/>
    <lineage>
        <taxon>Bacteria</taxon>
        <taxon>Pseudomonadati</taxon>
        <taxon>Pseudomonadota</taxon>
        <taxon>Gammaproteobacteria</taxon>
        <taxon>Enterobacterales</taxon>
        <taxon>Enterobacteriaceae</taxon>
        <taxon>Salmonella</taxon>
    </lineage>
</organism>
<evidence type="ECO:0000256" key="4">
    <source>
        <dbReference type="ARBA" id="ARBA00023136"/>
    </source>
</evidence>
<gene>
    <name evidence="6" type="ORF">G2953_19040</name>
</gene>
<feature type="transmembrane region" description="Helical" evidence="5">
    <location>
        <begin position="147"/>
        <end position="166"/>
    </location>
</feature>
<protein>
    <recommendedName>
        <fullName evidence="7">Type IV secretion system protein</fullName>
    </recommendedName>
</protein>
<evidence type="ECO:0000313" key="6">
    <source>
        <dbReference type="EMBL" id="HAE1239049.1"/>
    </source>
</evidence>
<dbReference type="AlphaFoldDB" id="A0A726I096"/>
<dbReference type="GO" id="GO:0030255">
    <property type="term" value="P:protein secretion by the type IV secretion system"/>
    <property type="evidence" value="ECO:0007669"/>
    <property type="project" value="InterPro"/>
</dbReference>
<name>A0A726I096_SALET</name>
<comment type="subcellular location">
    <subcellularLocation>
        <location evidence="1">Membrane</location>
        <topology evidence="1">Multi-pass membrane protein</topology>
    </subcellularLocation>
</comment>
<evidence type="ECO:0000256" key="2">
    <source>
        <dbReference type="ARBA" id="ARBA00022692"/>
    </source>
</evidence>
<dbReference type="EMBL" id="DAAQXF010000134">
    <property type="protein sequence ID" value="HAE1239049.1"/>
    <property type="molecule type" value="Genomic_DNA"/>
</dbReference>